<name>A0A4V2EXW0_9MICO</name>
<dbReference type="Pfam" id="PF00781">
    <property type="entry name" value="DAGK_cat"/>
    <property type="match status" value="1"/>
</dbReference>
<evidence type="ECO:0000313" key="11">
    <source>
        <dbReference type="Proteomes" id="UP000293852"/>
    </source>
</evidence>
<dbReference type="Proteomes" id="UP000293852">
    <property type="component" value="Unassembled WGS sequence"/>
</dbReference>
<keyword evidence="5 10" id="KW-0418">Kinase</keyword>
<sequence length="364" mass="37082">MSAVPGPTPLAPTAPVGAPQRLGVVVNPTAGKGRGERVGRDVVDRLAATGHDVWDLSGHSADLALEHTRRGLADGLDALIVVGGDGMVHLGVQAVAGTAIPLGVVAVGTGNDFATTLGLPVREATPALDTLLAALDAGEAGVRAVDAIRVTGDGLSSRKQAGESLRWVAGAVSAGLDAAVNERANAMLRPRGEARYVVAALREIAGYRAWHYHLTFEHTQGDDAAIDALRSLPGFTDLGPEADGDGRRLRWDSRGALVTASNGATIGGGIPVAPHAAIDDGLLDIVVAGDVGRGGASVLFPQILAGGRHLGHPLVRVVRARALDIQPGDGHIPSAFGDGEHLGALPLRAELVPGALRVLTTRLG</sequence>
<dbReference type="GO" id="GO:0016301">
    <property type="term" value="F:kinase activity"/>
    <property type="evidence" value="ECO:0007669"/>
    <property type="project" value="UniProtKB-KW"/>
</dbReference>
<dbReference type="InterPro" id="IPR017438">
    <property type="entry name" value="ATP-NAD_kinase_N"/>
</dbReference>
<evidence type="ECO:0000256" key="7">
    <source>
        <dbReference type="ARBA" id="ARBA00023209"/>
    </source>
</evidence>
<comment type="cofactor">
    <cofactor evidence="1">
        <name>Mg(2+)</name>
        <dbReference type="ChEBI" id="CHEBI:18420"/>
    </cofactor>
</comment>
<keyword evidence="11" id="KW-1185">Reference proteome</keyword>
<evidence type="ECO:0000256" key="1">
    <source>
        <dbReference type="ARBA" id="ARBA00001946"/>
    </source>
</evidence>
<dbReference type="AlphaFoldDB" id="A0A4V2EXW0"/>
<protein>
    <submittedName>
        <fullName evidence="10">Diacylglycerol kinase</fullName>
    </submittedName>
</protein>
<evidence type="ECO:0000259" key="9">
    <source>
        <dbReference type="PROSITE" id="PS50146"/>
    </source>
</evidence>
<dbReference type="InterPro" id="IPR050187">
    <property type="entry name" value="Lipid_Phosphate_FormReg"/>
</dbReference>
<dbReference type="EMBL" id="SGWX01000001">
    <property type="protein sequence ID" value="RZS60860.1"/>
    <property type="molecule type" value="Genomic_DNA"/>
</dbReference>
<gene>
    <name evidence="10" type="ORF">EV386_1140</name>
</gene>
<accession>A0A4V2EXW0</accession>
<dbReference type="Gene3D" id="3.40.50.10330">
    <property type="entry name" value="Probable inorganic polyphosphate/atp-NAD kinase, domain 1"/>
    <property type="match status" value="1"/>
</dbReference>
<dbReference type="InterPro" id="IPR016064">
    <property type="entry name" value="NAD/diacylglycerol_kinase_sf"/>
</dbReference>
<dbReference type="PANTHER" id="PTHR12358">
    <property type="entry name" value="SPHINGOSINE KINASE"/>
    <property type="match status" value="1"/>
</dbReference>
<evidence type="ECO:0000256" key="8">
    <source>
        <dbReference type="ARBA" id="ARBA00023264"/>
    </source>
</evidence>
<keyword evidence="4" id="KW-0547">Nucleotide-binding</keyword>
<dbReference type="InterPro" id="IPR045540">
    <property type="entry name" value="YegS/DAGK_C"/>
</dbReference>
<dbReference type="InterPro" id="IPR001206">
    <property type="entry name" value="Diacylglycerol_kinase_cat_dom"/>
</dbReference>
<evidence type="ECO:0000313" key="10">
    <source>
        <dbReference type="EMBL" id="RZS60860.1"/>
    </source>
</evidence>
<keyword evidence="7" id="KW-0443">Lipid metabolism</keyword>
<reference evidence="10 11" key="1">
    <citation type="submission" date="2019-02" db="EMBL/GenBank/DDBJ databases">
        <title>Sequencing the genomes of 1000 actinobacteria strains.</title>
        <authorList>
            <person name="Klenk H.-P."/>
        </authorList>
    </citation>
    <scope>NUCLEOTIDE SEQUENCE [LARGE SCALE GENOMIC DNA]</scope>
    <source>
        <strain evidence="10 11">DSM 16932</strain>
    </source>
</reference>
<dbReference type="GO" id="GO:0005524">
    <property type="term" value="F:ATP binding"/>
    <property type="evidence" value="ECO:0007669"/>
    <property type="project" value="UniProtKB-KW"/>
</dbReference>
<evidence type="ECO:0000256" key="3">
    <source>
        <dbReference type="ARBA" id="ARBA00022679"/>
    </source>
</evidence>
<dbReference type="Gene3D" id="2.60.200.40">
    <property type="match status" value="1"/>
</dbReference>
<keyword evidence="7" id="KW-0444">Lipid biosynthesis</keyword>
<evidence type="ECO:0000256" key="2">
    <source>
        <dbReference type="ARBA" id="ARBA00005983"/>
    </source>
</evidence>
<dbReference type="GO" id="GO:0008654">
    <property type="term" value="P:phospholipid biosynthetic process"/>
    <property type="evidence" value="ECO:0007669"/>
    <property type="project" value="UniProtKB-KW"/>
</dbReference>
<dbReference type="SUPFAM" id="SSF111331">
    <property type="entry name" value="NAD kinase/diacylglycerol kinase-like"/>
    <property type="match status" value="1"/>
</dbReference>
<dbReference type="PROSITE" id="PS50146">
    <property type="entry name" value="DAGK"/>
    <property type="match status" value="1"/>
</dbReference>
<keyword evidence="8" id="KW-1208">Phospholipid metabolism</keyword>
<feature type="domain" description="DAGKc" evidence="9">
    <location>
        <begin position="17"/>
        <end position="154"/>
    </location>
</feature>
<proteinExistence type="inferred from homology"/>
<comment type="caution">
    <text evidence="10">The sequence shown here is derived from an EMBL/GenBank/DDBJ whole genome shotgun (WGS) entry which is preliminary data.</text>
</comment>
<keyword evidence="6" id="KW-0067">ATP-binding</keyword>
<evidence type="ECO:0000256" key="5">
    <source>
        <dbReference type="ARBA" id="ARBA00022777"/>
    </source>
</evidence>
<evidence type="ECO:0000256" key="6">
    <source>
        <dbReference type="ARBA" id="ARBA00022840"/>
    </source>
</evidence>
<organism evidence="10 11">
    <name type="scientific">Xylanimonas ulmi</name>
    <dbReference type="NCBI Taxonomy" id="228973"/>
    <lineage>
        <taxon>Bacteria</taxon>
        <taxon>Bacillati</taxon>
        <taxon>Actinomycetota</taxon>
        <taxon>Actinomycetes</taxon>
        <taxon>Micrococcales</taxon>
        <taxon>Promicromonosporaceae</taxon>
        <taxon>Xylanimonas</taxon>
    </lineage>
</organism>
<evidence type="ECO:0000256" key="4">
    <source>
        <dbReference type="ARBA" id="ARBA00022741"/>
    </source>
</evidence>
<dbReference type="PANTHER" id="PTHR12358:SF54">
    <property type="entry name" value="SPHINGOSINE KINASE RELATED PROTEIN"/>
    <property type="match status" value="1"/>
</dbReference>
<keyword evidence="7" id="KW-0594">Phospholipid biosynthesis</keyword>
<dbReference type="Pfam" id="PF19279">
    <property type="entry name" value="YegS_C"/>
    <property type="match status" value="1"/>
</dbReference>
<keyword evidence="3" id="KW-0808">Transferase</keyword>
<comment type="similarity">
    <text evidence="2">Belongs to the diacylglycerol/lipid kinase family.</text>
</comment>
<dbReference type="SMART" id="SM00046">
    <property type="entry name" value="DAGKc"/>
    <property type="match status" value="1"/>
</dbReference>